<dbReference type="PANTHER" id="PTHR47331:SF1">
    <property type="entry name" value="GAG-LIKE PROTEIN"/>
    <property type="match status" value="1"/>
</dbReference>
<proteinExistence type="predicted"/>
<dbReference type="EMBL" id="BMAW01103305">
    <property type="protein sequence ID" value="GFT08498.1"/>
    <property type="molecule type" value="Genomic_DNA"/>
</dbReference>
<evidence type="ECO:0000313" key="2">
    <source>
        <dbReference type="EMBL" id="GFT08498.1"/>
    </source>
</evidence>
<gene>
    <name evidence="3" type="primary">AVEN_2893_1</name>
    <name evidence="2" type="ORF">NPIL_114151</name>
    <name evidence="4" type="ORF">NPIL_413861</name>
    <name evidence="5" type="ORF">NPIL_474181</name>
    <name evidence="3" type="ORF">NPIL_474261</name>
</gene>
<dbReference type="InterPro" id="IPR040676">
    <property type="entry name" value="DUF5641"/>
</dbReference>
<sequence>MQQITNKRIKYRLALQKDLGRRFRSEYLGSLVQRPKLQKWSTISVGDVVLIGNDNQKRINWSLGRVIEIIPGKEGITRFVRLRTVRGEMLRPIQWLFLLEITCQMTEDVKAKVAKRASGSCCQRVSYTNDKSCRSCFTDYKNTVWKNHQ</sequence>
<evidence type="ECO:0000313" key="4">
    <source>
        <dbReference type="EMBL" id="GFU35069.1"/>
    </source>
</evidence>
<evidence type="ECO:0000313" key="3">
    <source>
        <dbReference type="EMBL" id="GFT82937.1"/>
    </source>
</evidence>
<evidence type="ECO:0000313" key="6">
    <source>
        <dbReference type="Proteomes" id="UP000887013"/>
    </source>
</evidence>
<dbReference type="EMBL" id="BMAW01083649">
    <property type="protein sequence ID" value="GFU35069.1"/>
    <property type="molecule type" value="Genomic_DNA"/>
</dbReference>
<dbReference type="Pfam" id="PF18701">
    <property type="entry name" value="DUF5641"/>
    <property type="match status" value="1"/>
</dbReference>
<evidence type="ECO:0000313" key="5">
    <source>
        <dbReference type="EMBL" id="GFU42566.1"/>
    </source>
</evidence>
<dbReference type="PANTHER" id="PTHR47331">
    <property type="entry name" value="PHD-TYPE DOMAIN-CONTAINING PROTEIN"/>
    <property type="match status" value="1"/>
</dbReference>
<organism evidence="3 6">
    <name type="scientific">Nephila pilipes</name>
    <name type="common">Giant wood spider</name>
    <name type="synonym">Nephila maculata</name>
    <dbReference type="NCBI Taxonomy" id="299642"/>
    <lineage>
        <taxon>Eukaryota</taxon>
        <taxon>Metazoa</taxon>
        <taxon>Ecdysozoa</taxon>
        <taxon>Arthropoda</taxon>
        <taxon>Chelicerata</taxon>
        <taxon>Arachnida</taxon>
        <taxon>Araneae</taxon>
        <taxon>Araneomorphae</taxon>
        <taxon>Entelegynae</taxon>
        <taxon>Araneoidea</taxon>
        <taxon>Nephilidae</taxon>
        <taxon>Nephila</taxon>
    </lineage>
</organism>
<accession>A0A8X6PSD7</accession>
<dbReference type="AlphaFoldDB" id="A0A8X6PSD7"/>
<dbReference type="Proteomes" id="UP000887013">
    <property type="component" value="Unassembled WGS sequence"/>
</dbReference>
<keyword evidence="6" id="KW-1185">Reference proteome</keyword>
<dbReference type="EMBL" id="BMAW01072423">
    <property type="protein sequence ID" value="GFT82937.1"/>
    <property type="molecule type" value="Genomic_DNA"/>
</dbReference>
<reference evidence="3" key="1">
    <citation type="submission" date="2020-08" db="EMBL/GenBank/DDBJ databases">
        <title>Multicomponent nature underlies the extraordinary mechanical properties of spider dragline silk.</title>
        <authorList>
            <person name="Kono N."/>
            <person name="Nakamura H."/>
            <person name="Mori M."/>
            <person name="Yoshida Y."/>
            <person name="Ohtoshi R."/>
            <person name="Malay A.D."/>
            <person name="Moran D.A.P."/>
            <person name="Tomita M."/>
            <person name="Numata K."/>
            <person name="Arakawa K."/>
        </authorList>
    </citation>
    <scope>NUCLEOTIDE SEQUENCE</scope>
</reference>
<feature type="domain" description="DUF5641" evidence="1">
    <location>
        <begin position="14"/>
        <end position="98"/>
    </location>
</feature>
<name>A0A8X6PSD7_NEPPI</name>
<dbReference type="EMBL" id="BMAW01085358">
    <property type="protein sequence ID" value="GFU42566.1"/>
    <property type="molecule type" value="Genomic_DNA"/>
</dbReference>
<evidence type="ECO:0000259" key="1">
    <source>
        <dbReference type="Pfam" id="PF18701"/>
    </source>
</evidence>
<protein>
    <submittedName>
        <fullName evidence="3">DUF5641 domain-containing protein</fullName>
    </submittedName>
</protein>
<dbReference type="OrthoDB" id="6434609at2759"/>
<comment type="caution">
    <text evidence="3">The sequence shown here is derived from an EMBL/GenBank/DDBJ whole genome shotgun (WGS) entry which is preliminary data.</text>
</comment>